<accession>A0A7I4YW23</accession>
<dbReference type="AlphaFoldDB" id="A0A7I4YW23"/>
<reference evidence="3" key="1">
    <citation type="submission" date="2020-12" db="UniProtKB">
        <authorList>
            <consortium name="WormBaseParasite"/>
        </authorList>
    </citation>
    <scope>IDENTIFICATION</scope>
    <source>
        <strain evidence="3">MHco3</strain>
    </source>
</reference>
<evidence type="ECO:0000313" key="3">
    <source>
        <dbReference type="WBParaSite" id="HCON_00150190-00001"/>
    </source>
</evidence>
<keyword evidence="2" id="KW-1185">Reference proteome</keyword>
<name>A0A7I4YW23_HAECO</name>
<keyword evidence="1" id="KW-0812">Transmembrane</keyword>
<keyword evidence="1" id="KW-1133">Transmembrane helix</keyword>
<keyword evidence="1" id="KW-0472">Membrane</keyword>
<dbReference type="WBParaSite" id="HCON_00150190-00001">
    <property type="protein sequence ID" value="HCON_00150190-00001"/>
    <property type="gene ID" value="HCON_00150190"/>
</dbReference>
<evidence type="ECO:0000313" key="2">
    <source>
        <dbReference type="Proteomes" id="UP000025227"/>
    </source>
</evidence>
<protein>
    <submittedName>
        <fullName evidence="3">Uncharacterized protein</fullName>
    </submittedName>
</protein>
<sequence length="139" mass="15899">MGGAIGGRERSKRQILAGYCINLSTVAWNGVLALRSTRLVMRLKPEHRTKKVRSFSPPPGYDTDPGCSTWRSSTAQFVDEPVSSQYFCLFNKNRISSDMCNKYLENPIVLYIPYPLRVLSIQIIIVMRQRNFQHSVNML</sequence>
<evidence type="ECO:0000256" key="1">
    <source>
        <dbReference type="SAM" id="Phobius"/>
    </source>
</evidence>
<feature type="transmembrane region" description="Helical" evidence="1">
    <location>
        <begin position="15"/>
        <end position="34"/>
    </location>
</feature>
<dbReference type="Proteomes" id="UP000025227">
    <property type="component" value="Unplaced"/>
</dbReference>
<proteinExistence type="predicted"/>
<organism evidence="2 3">
    <name type="scientific">Haemonchus contortus</name>
    <name type="common">Barber pole worm</name>
    <dbReference type="NCBI Taxonomy" id="6289"/>
    <lineage>
        <taxon>Eukaryota</taxon>
        <taxon>Metazoa</taxon>
        <taxon>Ecdysozoa</taxon>
        <taxon>Nematoda</taxon>
        <taxon>Chromadorea</taxon>
        <taxon>Rhabditida</taxon>
        <taxon>Rhabditina</taxon>
        <taxon>Rhabditomorpha</taxon>
        <taxon>Strongyloidea</taxon>
        <taxon>Trichostrongylidae</taxon>
        <taxon>Haemonchus</taxon>
    </lineage>
</organism>